<comment type="caution">
    <text evidence="9">The sequence shown here is derived from an EMBL/GenBank/DDBJ whole genome shotgun (WGS) entry which is preliminary data.</text>
</comment>
<gene>
    <name evidence="9" type="primary">eccD</name>
    <name evidence="9" type="ORF">ACGFZB_34355</name>
</gene>
<sequence>MTLSSIMPDPDGTAVCRITVAGPERRADLGVPATVTLGTLLPVLTARLAPDGAPAGGYVLQRLGEEPLDPDGTPESLGLRHGDLLHLRPVEEVLPPLVFDDIADGVATVVGTRSDRWRPELTRRLFLALATLALAVLALVTLTAGTGGATAAESGAVAAVLLTGCLLAARAGADTPTVLVTGAGGWAFAAAAGLTAWRGGTALLAPTGHELLAGAACAAVAATVPLLSGKVPVQVFGALLTVAVAAEAGALLSLDLDWPATTACSVVAVTLFVLSTVAPRLVLRLAGLRVPQLPRNADELQEDVEPATEPAVARRVAAADAHLTLFTVGASVVYALDLVLLTRRSGWFDWLLALTLAAAVTLRSRSVTGVWQRVPLALAGTLGLILAVTWLLVPGGPQARAALAVILLAAVAALLSARRLPSLRLLPVWGHTADILETVTALALVPLLLQVLHVYWYFRTLAG</sequence>
<dbReference type="RefSeq" id="WP_392823107.1">
    <property type="nucleotide sequence ID" value="NZ_JBICYV010000020.1"/>
</dbReference>
<evidence type="ECO:0000256" key="2">
    <source>
        <dbReference type="ARBA" id="ARBA00006162"/>
    </source>
</evidence>
<feature type="transmembrane region" description="Helical" evidence="7">
    <location>
        <begin position="178"/>
        <end position="199"/>
    </location>
</feature>
<name>A0ABW7BE27_9ACTN</name>
<evidence type="ECO:0000256" key="1">
    <source>
        <dbReference type="ARBA" id="ARBA00004651"/>
    </source>
</evidence>
<comment type="similarity">
    <text evidence="2">Belongs to the EccD/Snm4 family.</text>
</comment>
<feature type="domain" description="EccD-like transmembrane" evidence="8">
    <location>
        <begin position="122"/>
        <end position="461"/>
    </location>
</feature>
<evidence type="ECO:0000256" key="7">
    <source>
        <dbReference type="SAM" id="Phobius"/>
    </source>
</evidence>
<evidence type="ECO:0000256" key="4">
    <source>
        <dbReference type="ARBA" id="ARBA00022692"/>
    </source>
</evidence>
<feature type="transmembrane region" description="Helical" evidence="7">
    <location>
        <begin position="211"/>
        <end position="228"/>
    </location>
</feature>
<dbReference type="PIRSF" id="PIRSF017804">
    <property type="entry name" value="Secretion_EccD1"/>
    <property type="match status" value="1"/>
</dbReference>
<evidence type="ECO:0000256" key="3">
    <source>
        <dbReference type="ARBA" id="ARBA00022475"/>
    </source>
</evidence>
<keyword evidence="6 7" id="KW-0472">Membrane</keyword>
<proteinExistence type="inferred from homology"/>
<feature type="transmembrane region" description="Helical" evidence="7">
    <location>
        <begin position="151"/>
        <end position="171"/>
    </location>
</feature>
<dbReference type="NCBIfam" id="TIGR03920">
    <property type="entry name" value="T7SS_EccD"/>
    <property type="match status" value="1"/>
</dbReference>
<feature type="transmembrane region" description="Helical" evidence="7">
    <location>
        <begin position="260"/>
        <end position="283"/>
    </location>
</feature>
<feature type="transmembrane region" description="Helical" evidence="7">
    <location>
        <begin position="323"/>
        <end position="341"/>
    </location>
</feature>
<keyword evidence="4 7" id="KW-0812">Transmembrane</keyword>
<organism evidence="9 10">
    <name type="scientific">Streptomyces cinerochromogenes</name>
    <dbReference type="NCBI Taxonomy" id="66422"/>
    <lineage>
        <taxon>Bacteria</taxon>
        <taxon>Bacillati</taxon>
        <taxon>Actinomycetota</taxon>
        <taxon>Actinomycetes</taxon>
        <taxon>Kitasatosporales</taxon>
        <taxon>Streptomycetaceae</taxon>
        <taxon>Streptomyces</taxon>
    </lineage>
</organism>
<dbReference type="InterPro" id="IPR024962">
    <property type="entry name" value="YukD-like"/>
</dbReference>
<keyword evidence="10" id="KW-1185">Reference proteome</keyword>
<evidence type="ECO:0000256" key="6">
    <source>
        <dbReference type="ARBA" id="ARBA00023136"/>
    </source>
</evidence>
<feature type="transmembrane region" description="Helical" evidence="7">
    <location>
        <begin position="235"/>
        <end position="254"/>
    </location>
</feature>
<feature type="transmembrane region" description="Helical" evidence="7">
    <location>
        <begin position="374"/>
        <end position="393"/>
    </location>
</feature>
<keyword evidence="3" id="KW-1003">Cell membrane</keyword>
<dbReference type="Pfam" id="PF08817">
    <property type="entry name" value="YukD"/>
    <property type="match status" value="1"/>
</dbReference>
<keyword evidence="5 7" id="KW-1133">Transmembrane helix</keyword>
<reference evidence="9 10" key="1">
    <citation type="submission" date="2024-10" db="EMBL/GenBank/DDBJ databases">
        <title>The Natural Products Discovery Center: Release of the First 8490 Sequenced Strains for Exploring Actinobacteria Biosynthetic Diversity.</title>
        <authorList>
            <person name="Kalkreuter E."/>
            <person name="Kautsar S.A."/>
            <person name="Yang D."/>
            <person name="Bader C.D."/>
            <person name="Teijaro C.N."/>
            <person name="Fluegel L."/>
            <person name="Davis C.M."/>
            <person name="Simpson J.R."/>
            <person name="Lauterbach L."/>
            <person name="Steele A.D."/>
            <person name="Gui C."/>
            <person name="Meng S."/>
            <person name="Li G."/>
            <person name="Viehrig K."/>
            <person name="Ye F."/>
            <person name="Su P."/>
            <person name="Kiefer A.F."/>
            <person name="Nichols A."/>
            <person name="Cepeda A.J."/>
            <person name="Yan W."/>
            <person name="Fan B."/>
            <person name="Jiang Y."/>
            <person name="Adhikari A."/>
            <person name="Zheng C.-J."/>
            <person name="Schuster L."/>
            <person name="Cowan T.M."/>
            <person name="Smanski M.J."/>
            <person name="Chevrette M.G."/>
            <person name="De Carvalho L.P.S."/>
            <person name="Shen B."/>
        </authorList>
    </citation>
    <scope>NUCLEOTIDE SEQUENCE [LARGE SCALE GENOMIC DNA]</scope>
    <source>
        <strain evidence="9 10">NPDC048320</strain>
    </source>
</reference>
<comment type="subcellular location">
    <subcellularLocation>
        <location evidence="1">Cell membrane</location>
        <topology evidence="1">Multi-pass membrane protein</topology>
    </subcellularLocation>
</comment>
<feature type="transmembrane region" description="Helical" evidence="7">
    <location>
        <begin position="399"/>
        <end position="417"/>
    </location>
</feature>
<dbReference type="Proteomes" id="UP001604267">
    <property type="component" value="Unassembled WGS sequence"/>
</dbReference>
<evidence type="ECO:0000259" key="8">
    <source>
        <dbReference type="Pfam" id="PF19053"/>
    </source>
</evidence>
<protein>
    <submittedName>
        <fullName evidence="9">Type VII secretion integral membrane protein EccD</fullName>
    </submittedName>
</protein>
<dbReference type="InterPro" id="IPR006707">
    <property type="entry name" value="T7SS_EccD"/>
</dbReference>
<dbReference type="EMBL" id="JBICYV010000020">
    <property type="protein sequence ID" value="MFG3015434.1"/>
    <property type="molecule type" value="Genomic_DNA"/>
</dbReference>
<evidence type="ECO:0000313" key="10">
    <source>
        <dbReference type="Proteomes" id="UP001604267"/>
    </source>
</evidence>
<evidence type="ECO:0000313" key="9">
    <source>
        <dbReference type="EMBL" id="MFG3015434.1"/>
    </source>
</evidence>
<feature type="transmembrane region" description="Helical" evidence="7">
    <location>
        <begin position="125"/>
        <end position="145"/>
    </location>
</feature>
<dbReference type="InterPro" id="IPR044049">
    <property type="entry name" value="EccD_transm"/>
</dbReference>
<evidence type="ECO:0000256" key="5">
    <source>
        <dbReference type="ARBA" id="ARBA00022989"/>
    </source>
</evidence>
<feature type="transmembrane region" description="Helical" evidence="7">
    <location>
        <begin position="438"/>
        <end position="458"/>
    </location>
</feature>
<dbReference type="Pfam" id="PF19053">
    <property type="entry name" value="EccD"/>
    <property type="match status" value="1"/>
</dbReference>
<accession>A0ABW7BE27</accession>
<dbReference type="Gene3D" id="3.10.20.90">
    <property type="entry name" value="Phosphatidylinositol 3-kinase Catalytic Subunit, Chain A, domain 1"/>
    <property type="match status" value="1"/>
</dbReference>